<dbReference type="EMBL" id="ANAH02000001">
    <property type="protein sequence ID" value="EPX65127.1"/>
    <property type="molecule type" value="Genomic_DNA"/>
</dbReference>
<dbReference type="SMART" id="SM00635">
    <property type="entry name" value="BID_2"/>
    <property type="match status" value="1"/>
</dbReference>
<feature type="region of interest" description="Disordered" evidence="1">
    <location>
        <begin position="57"/>
        <end position="89"/>
    </location>
</feature>
<dbReference type="OrthoDB" id="5485398at2"/>
<gene>
    <name evidence="3" type="ORF">D187_000552</name>
</gene>
<dbReference type="eggNOG" id="COG5492">
    <property type="taxonomic scope" value="Bacteria"/>
</dbReference>
<comment type="caution">
    <text evidence="3">The sequence shown here is derived from an EMBL/GenBank/DDBJ whole genome shotgun (WGS) entry which is preliminary data.</text>
</comment>
<dbReference type="InterPro" id="IPR008964">
    <property type="entry name" value="Invasin/intimin_cell_adhesion"/>
</dbReference>
<feature type="region of interest" description="Disordered" evidence="1">
    <location>
        <begin position="463"/>
        <end position="487"/>
    </location>
</feature>
<keyword evidence="4" id="KW-1185">Reference proteome</keyword>
<feature type="domain" description="BIG2" evidence="2">
    <location>
        <begin position="35"/>
        <end position="111"/>
    </location>
</feature>
<dbReference type="SUPFAM" id="SSF49373">
    <property type="entry name" value="Invasin/intimin cell-adhesion fragments"/>
    <property type="match status" value="1"/>
</dbReference>
<dbReference type="AlphaFoldDB" id="S9PRJ9"/>
<evidence type="ECO:0000313" key="3">
    <source>
        <dbReference type="EMBL" id="EPX65127.1"/>
    </source>
</evidence>
<dbReference type="InterPro" id="IPR003343">
    <property type="entry name" value="Big_2"/>
</dbReference>
<feature type="compositionally biased region" description="Basic and acidic residues" evidence="1">
    <location>
        <begin position="472"/>
        <end position="487"/>
    </location>
</feature>
<proteinExistence type="predicted"/>
<dbReference type="RefSeq" id="WP_020917740.1">
    <property type="nucleotide sequence ID" value="NZ_ANAH02000001.1"/>
</dbReference>
<evidence type="ECO:0000313" key="4">
    <source>
        <dbReference type="Proteomes" id="UP000011682"/>
    </source>
</evidence>
<organism evidence="3 4">
    <name type="scientific">Cystobacter fuscus (strain ATCC 25194 / DSM 2262 / NBRC 100088 / M29)</name>
    <dbReference type="NCBI Taxonomy" id="1242864"/>
    <lineage>
        <taxon>Bacteria</taxon>
        <taxon>Pseudomonadati</taxon>
        <taxon>Myxococcota</taxon>
        <taxon>Myxococcia</taxon>
        <taxon>Myxococcales</taxon>
        <taxon>Cystobacterineae</taxon>
        <taxon>Archangiaceae</taxon>
        <taxon>Cystobacter</taxon>
    </lineage>
</organism>
<dbReference type="Pfam" id="PF02368">
    <property type="entry name" value="Big_2"/>
    <property type="match status" value="1"/>
</dbReference>
<dbReference type="Proteomes" id="UP000011682">
    <property type="component" value="Unassembled WGS sequence"/>
</dbReference>
<dbReference type="Gene3D" id="2.60.40.1080">
    <property type="match status" value="1"/>
</dbReference>
<evidence type="ECO:0000259" key="2">
    <source>
        <dbReference type="SMART" id="SM00635"/>
    </source>
</evidence>
<name>S9PRJ9_CYSF2</name>
<accession>S9PRJ9</accession>
<protein>
    <recommendedName>
        <fullName evidence="2">BIG2 domain-containing protein</fullName>
    </recommendedName>
</protein>
<reference evidence="3" key="1">
    <citation type="submission" date="2013-05" db="EMBL/GenBank/DDBJ databases">
        <title>Genome assembly of Cystobacter fuscus DSM 2262.</title>
        <authorList>
            <person name="Sharma G."/>
            <person name="Khatri I."/>
            <person name="Kaur C."/>
            <person name="Mayilraj S."/>
            <person name="Subramanian S."/>
        </authorList>
    </citation>
    <scope>NUCLEOTIDE SEQUENCE [LARGE SCALE GENOMIC DNA]</scope>
    <source>
        <strain evidence="3">DSM 2262</strain>
    </source>
</reference>
<evidence type="ECO:0000256" key="1">
    <source>
        <dbReference type="SAM" id="MobiDB-lite"/>
    </source>
</evidence>
<sequence>MLSLHNPMNIKETNRCLSACFLLVLSACEEERSEEQVRITVTCAAATLDVMKSTQCSANATDPDGRPADVGSLSWSSSDGELAGVDSTGRVEARARGTVTIRATAFSTRYDVLPGEATLNVQGLIHSGNITASETWRAADNPHVVRTFLTVAGANAPQLTLEAGVVVRFQPLATLDVGGTETGILSVEGTEASPVLLTSDDPDTASESRSWAGILVNEHSSLRLHHAVIEGVNGNSLGGALYVNGSLLADNVTVRRCLGGAYLLDGGTFAPGSTKLRVNGCGHPLSSRADAVGSIPTDSEFTGNQSNAVFVSGSVKHSQTWPNLGVPYVMRSDLYVMDLQSRPVLTLVPGTEIRMAPDKEVWVDEQGSLVAQGTATRPIRFVAHSSTPSPGFWKGLTFGDAGGSRLEHVSVSHAGPAALTVRQELGAFVTRSEFTHSSGCGLLRALEVTTDFTRAEYGNTFSDNVLGAQCPPRDDPSARPTREADDS</sequence>